<evidence type="ECO:0000256" key="1">
    <source>
        <dbReference type="SAM" id="MobiDB-lite"/>
    </source>
</evidence>
<gene>
    <name evidence="2" type="ORF">PR048_032811</name>
</gene>
<name>A0ABQ9G3A1_9NEOP</name>
<comment type="caution">
    <text evidence="2">The sequence shown here is derived from an EMBL/GenBank/DDBJ whole genome shotgun (WGS) entry which is preliminary data.</text>
</comment>
<keyword evidence="3" id="KW-1185">Reference proteome</keyword>
<organism evidence="2 3">
    <name type="scientific">Dryococelus australis</name>
    <dbReference type="NCBI Taxonomy" id="614101"/>
    <lineage>
        <taxon>Eukaryota</taxon>
        <taxon>Metazoa</taxon>
        <taxon>Ecdysozoa</taxon>
        <taxon>Arthropoda</taxon>
        <taxon>Hexapoda</taxon>
        <taxon>Insecta</taxon>
        <taxon>Pterygota</taxon>
        <taxon>Neoptera</taxon>
        <taxon>Polyneoptera</taxon>
        <taxon>Phasmatodea</taxon>
        <taxon>Verophasmatodea</taxon>
        <taxon>Anareolatae</taxon>
        <taxon>Phasmatidae</taxon>
        <taxon>Eurycanthinae</taxon>
        <taxon>Dryococelus</taxon>
    </lineage>
</organism>
<feature type="region of interest" description="Disordered" evidence="1">
    <location>
        <begin position="1"/>
        <end position="23"/>
    </location>
</feature>
<evidence type="ECO:0000313" key="3">
    <source>
        <dbReference type="Proteomes" id="UP001159363"/>
    </source>
</evidence>
<reference evidence="2 3" key="1">
    <citation type="submission" date="2023-02" db="EMBL/GenBank/DDBJ databases">
        <title>LHISI_Scaffold_Assembly.</title>
        <authorList>
            <person name="Stuart O.P."/>
            <person name="Cleave R."/>
            <person name="Magrath M.J.L."/>
            <person name="Mikheyev A.S."/>
        </authorList>
    </citation>
    <scope>NUCLEOTIDE SEQUENCE [LARGE SCALE GENOMIC DNA]</scope>
    <source>
        <strain evidence="2">Daus_M_001</strain>
        <tissue evidence="2">Leg muscle</tissue>
    </source>
</reference>
<accession>A0ABQ9G3A1</accession>
<protein>
    <submittedName>
        <fullName evidence="2">Uncharacterized protein</fullName>
    </submittedName>
</protein>
<proteinExistence type="predicted"/>
<dbReference type="EMBL" id="JARBHB010000016">
    <property type="protein sequence ID" value="KAJ8866949.1"/>
    <property type="molecule type" value="Genomic_DNA"/>
</dbReference>
<dbReference type="Proteomes" id="UP001159363">
    <property type="component" value="Chromosome 15"/>
</dbReference>
<evidence type="ECO:0000313" key="2">
    <source>
        <dbReference type="EMBL" id="KAJ8866949.1"/>
    </source>
</evidence>
<sequence>MRGNLEVSLRPRLVGEGGKKEGGGVGALDLNAREDMAPRFLFFAFEAHDTGDNNTRDQRPVALTRKALNLRTVFPLSLANEICNRRRGTASPGNSSLAERHVTGRVAGPAYILRVCGCVPPPPQLPPGTSHARTHARTHARSAPLGNLVIGSCCEREWLATTLVNHTPPCSRVACQTHRCERQLSTWPDDTCTERQLSTWPDDTCTERQLSTWPDDTCTERQLSTWPDDTCTERQLSTWPDDTCTERQLSTWPDDTCTERQLSTWPDDTCTERQLSTWPDDTCTKRQLSTWPDDTCTERQLTCGEQQIYLQAQWRLWHLQYVFATFLWRECRSSRRASPNQNIDASVEDFARATNIGFDARRQRRGISLLQNRGRGGLAVRRSRLLPRLTRFDSRWGRSRIFASENRAGRCRCSAGFLVDLPLPLSLHSDVVPFSPHCRPPVMQSVVTPPIWGAAREALGSNPGEFPNKAERDPTSLKQLQESEGKNTMLTLFTVSSIKSPTTCNYFVQSSPQNMLTLRRTLAHYSIASSPVPTRHSTCMLSLPATRLHMTFSIAWLQGKGVSWDETMRKATLIKFLEKHRPREKIFAFDRMLTTEAVEAVTKGDWVGYCRHVEGTEEYGWDIADTLKELKSTRTFKD</sequence>